<dbReference type="InterPro" id="IPR036291">
    <property type="entry name" value="NAD(P)-bd_dom_sf"/>
</dbReference>
<dbReference type="STRING" id="1206085.SAMN05443575_3600"/>
<organism evidence="1 2">
    <name type="scientific">Jatrophihabitans endophyticus</name>
    <dbReference type="NCBI Taxonomy" id="1206085"/>
    <lineage>
        <taxon>Bacteria</taxon>
        <taxon>Bacillati</taxon>
        <taxon>Actinomycetota</taxon>
        <taxon>Actinomycetes</taxon>
        <taxon>Jatrophihabitantales</taxon>
        <taxon>Jatrophihabitantaceae</taxon>
        <taxon>Jatrophihabitans</taxon>
    </lineage>
</organism>
<evidence type="ECO:0000313" key="2">
    <source>
        <dbReference type="Proteomes" id="UP000186132"/>
    </source>
</evidence>
<dbReference type="OrthoDB" id="3772961at2"/>
<protein>
    <submittedName>
        <fullName evidence="1">NAD(P)-dependent dehydrogenase, short-chain alcohol dehydrogenase family</fullName>
    </submittedName>
</protein>
<evidence type="ECO:0000313" key="1">
    <source>
        <dbReference type="EMBL" id="SHH27839.1"/>
    </source>
</evidence>
<name>A0A1M5RNS9_9ACTN</name>
<dbReference type="Pfam" id="PF00106">
    <property type="entry name" value="adh_short"/>
    <property type="match status" value="1"/>
</dbReference>
<accession>A0A1M5RNS9</accession>
<gene>
    <name evidence="1" type="ORF">SAMN05443575_3600</name>
</gene>
<dbReference type="InterPro" id="IPR052992">
    <property type="entry name" value="SDR_member_12"/>
</dbReference>
<reference evidence="1 2" key="1">
    <citation type="submission" date="2016-11" db="EMBL/GenBank/DDBJ databases">
        <authorList>
            <person name="Jaros S."/>
            <person name="Januszkiewicz K."/>
            <person name="Wedrychowicz H."/>
        </authorList>
    </citation>
    <scope>NUCLEOTIDE SEQUENCE [LARGE SCALE GENOMIC DNA]</scope>
    <source>
        <strain evidence="1 2">DSM 45627</strain>
    </source>
</reference>
<dbReference type="Proteomes" id="UP000186132">
    <property type="component" value="Unassembled WGS sequence"/>
</dbReference>
<dbReference type="PANTHER" id="PTHR44656">
    <property type="entry name" value="DEHYDROGENASE/REDUCTASE SDR FAMILY MEMBER 12"/>
    <property type="match status" value="1"/>
</dbReference>
<keyword evidence="2" id="KW-1185">Reference proteome</keyword>
<sequence length="321" mass="34522">MSRALRPLLPVVDTLLDRAVVPGYSKLGYALRRSWWDADLPADALLGHCVVVTGANSGLGRATAAGAARLGATVRMLCRDLGRGQRAREEILADCPDATVVVDECDLSSLKSVRAAAARLRDELPSLRGLVHNAGVMPPERTETDDGHELTVATHVLGPHLLTAELQPLLAADSDARVVFVSSGGMYTSRLRTDDPEFHEGTYGGAAAYARTKRMQVVLAQLWAQRLPGVGVHAMHPGWAGTPGITDSLPRFARLVGPILRSAEQGADTAVWLLGAPAAGRTSGLFWHDRRPRPTSYLPFTRSTPQEAERLWDYCAVATRG</sequence>
<dbReference type="InterPro" id="IPR002347">
    <property type="entry name" value="SDR_fam"/>
</dbReference>
<dbReference type="PRINTS" id="PR00081">
    <property type="entry name" value="GDHRDH"/>
</dbReference>
<proteinExistence type="predicted"/>
<dbReference type="AlphaFoldDB" id="A0A1M5RNS9"/>
<dbReference type="SUPFAM" id="SSF51735">
    <property type="entry name" value="NAD(P)-binding Rossmann-fold domains"/>
    <property type="match status" value="1"/>
</dbReference>
<dbReference type="EMBL" id="FQVU01000005">
    <property type="protein sequence ID" value="SHH27839.1"/>
    <property type="molecule type" value="Genomic_DNA"/>
</dbReference>
<dbReference type="Gene3D" id="3.40.50.720">
    <property type="entry name" value="NAD(P)-binding Rossmann-like Domain"/>
    <property type="match status" value="1"/>
</dbReference>
<dbReference type="PANTHER" id="PTHR44656:SF7">
    <property type="entry name" value="DEHYDROGENASE_REDUCTASE SDR FAMILY MEMBER 12"/>
    <property type="match status" value="1"/>
</dbReference>
<dbReference type="RefSeq" id="WP_073391780.1">
    <property type="nucleotide sequence ID" value="NZ_FQVU01000005.1"/>
</dbReference>